<protein>
    <submittedName>
        <fullName evidence="2">Uncharacterized protein</fullName>
    </submittedName>
</protein>
<proteinExistence type="predicted"/>
<sequence length="168" mass="18825">MPSPGLVKCVSLMTTTFGAHPIVAKTYINLFKQDHAMILSSEFGFLVMIAMCGIERYKSVTLTEMKRVFVKLWKFRDELSEFGWLSGTEVGVTMKMVEEQTENLLSRLSDDSSWKFFGYPLISLAQSLLDSPSSKDVIVVDGRVASGCSLWIFASEVLVKKKLVASFF</sequence>
<keyword evidence="1" id="KW-1185">Reference proteome</keyword>
<organism evidence="1 2">
    <name type="scientific">Heterorhabditis bacteriophora</name>
    <name type="common">Entomopathogenic nematode worm</name>
    <dbReference type="NCBI Taxonomy" id="37862"/>
    <lineage>
        <taxon>Eukaryota</taxon>
        <taxon>Metazoa</taxon>
        <taxon>Ecdysozoa</taxon>
        <taxon>Nematoda</taxon>
        <taxon>Chromadorea</taxon>
        <taxon>Rhabditida</taxon>
        <taxon>Rhabditina</taxon>
        <taxon>Rhabditomorpha</taxon>
        <taxon>Strongyloidea</taxon>
        <taxon>Heterorhabditidae</taxon>
        <taxon>Heterorhabditis</taxon>
    </lineage>
</organism>
<evidence type="ECO:0000313" key="2">
    <source>
        <dbReference type="WBParaSite" id="Hba_07969"/>
    </source>
</evidence>
<dbReference type="AlphaFoldDB" id="A0A1I7WRZ6"/>
<evidence type="ECO:0000313" key="1">
    <source>
        <dbReference type="Proteomes" id="UP000095283"/>
    </source>
</evidence>
<accession>A0A1I7WRZ6</accession>
<reference evidence="2" key="1">
    <citation type="submission" date="2016-11" db="UniProtKB">
        <authorList>
            <consortium name="WormBaseParasite"/>
        </authorList>
    </citation>
    <scope>IDENTIFICATION</scope>
</reference>
<dbReference type="WBParaSite" id="Hba_07969">
    <property type="protein sequence ID" value="Hba_07969"/>
    <property type="gene ID" value="Hba_07969"/>
</dbReference>
<dbReference type="Proteomes" id="UP000095283">
    <property type="component" value="Unplaced"/>
</dbReference>
<name>A0A1I7WRZ6_HETBA</name>